<reference evidence="2" key="1">
    <citation type="submission" date="2023-08" db="EMBL/GenBank/DDBJ databases">
        <title>Mucin Metabolism Genes Underlie the Key Renovations of Bacteroides xylanisolvens Genomes in Captive Great Apes.</title>
        <authorList>
            <person name="Nishida A.H."/>
        </authorList>
    </citation>
    <scope>NUCLEOTIDE SEQUENCE</scope>
    <source>
        <strain evidence="2">P13.H9</strain>
    </source>
</reference>
<dbReference type="Gene3D" id="2.60.40.10">
    <property type="entry name" value="Immunoglobulins"/>
    <property type="match status" value="1"/>
</dbReference>
<organism evidence="2 3">
    <name type="scientific">Bacteroides xylanisolvens</name>
    <dbReference type="NCBI Taxonomy" id="371601"/>
    <lineage>
        <taxon>Bacteria</taxon>
        <taxon>Pseudomonadati</taxon>
        <taxon>Bacteroidota</taxon>
        <taxon>Bacteroidia</taxon>
        <taxon>Bacteroidales</taxon>
        <taxon>Bacteroidaceae</taxon>
        <taxon>Bacteroides</taxon>
    </lineage>
</organism>
<sequence length="606" mass="67401">MRKIYFLFVMLAFLQSCKNDSDENLSPDVLKFTVDGQIAEADGRIFDAGDGNWGANFKPEFAGKLDVSIQTDKDWQVIVKYITSGEEEWLIPSAVQGVGNAILNVDLKSNKSIRFRKASITIRTMGNIPVYKTLTVIQSDSEPIIEFEPEGEDATYDSESKTLRVGYNSSSQMIGVWSNIEEYALSVTSAGQDGSVDWIKEFKVDDGTISFTTLNNFTGDVRRAHIIMEADGFEDSYILEQAASLYKNVLLSVNGETSEGVLSHIDYGMKARDIVLVFDSNKELSAELIDKTTLAPVAWATVKSIDNKVTIKLPLNDGSDNRSAILRVKASDTGLAEQKPLEWSFSQSQETLQVNWKGMLDNKLVFGPNARQQAIEVATYVSADEEVAATVSAGASWLNAVVEGGKIKLTMTQNNDGEKREAVLQVQNVNGKMKQSIVVQQYPSDALTPKTNWRIESGNDKTTEYGSDKFSNIIDGNSQTQWQWDWGHGETSDFPNTPYEFIIDFGSEQIFNMISLWQTQKATNGYVKDVQFKVSSDKATWIDAGKYRMSASTDEAKAYGNNPYNYNLPATFKARYVRLIILSNVGDSGVNYFKNAYLGEFSAFLK</sequence>
<dbReference type="Gene3D" id="2.60.120.260">
    <property type="entry name" value="Galactose-binding domain-like"/>
    <property type="match status" value="1"/>
</dbReference>
<dbReference type="Pfam" id="PF13004">
    <property type="entry name" value="BACON"/>
    <property type="match status" value="1"/>
</dbReference>
<dbReference type="InterPro" id="IPR008979">
    <property type="entry name" value="Galactose-bd-like_sf"/>
</dbReference>
<dbReference type="Proteomes" id="UP001198461">
    <property type="component" value="Unassembled WGS sequence"/>
</dbReference>
<dbReference type="InterPro" id="IPR024361">
    <property type="entry name" value="BACON"/>
</dbReference>
<dbReference type="InterPro" id="IPR000421">
    <property type="entry name" value="FA58C"/>
</dbReference>
<comment type="caution">
    <text evidence="2">The sequence shown here is derived from an EMBL/GenBank/DDBJ whole genome shotgun (WGS) entry which is preliminary data.</text>
</comment>
<dbReference type="PROSITE" id="PS50022">
    <property type="entry name" value="FA58C_3"/>
    <property type="match status" value="1"/>
</dbReference>
<gene>
    <name evidence="2" type="ORF">LD004_16275</name>
</gene>
<proteinExistence type="predicted"/>
<feature type="domain" description="F5/8 type C" evidence="1">
    <location>
        <begin position="435"/>
        <end position="600"/>
    </location>
</feature>
<dbReference type="EMBL" id="JAIWYE010000028">
    <property type="protein sequence ID" value="MCA4705162.1"/>
    <property type="molecule type" value="Genomic_DNA"/>
</dbReference>
<accession>A0AAW4T3I1</accession>
<dbReference type="PROSITE" id="PS51257">
    <property type="entry name" value="PROKAR_LIPOPROTEIN"/>
    <property type="match status" value="1"/>
</dbReference>
<evidence type="ECO:0000313" key="3">
    <source>
        <dbReference type="Proteomes" id="UP001198461"/>
    </source>
</evidence>
<evidence type="ECO:0000259" key="1">
    <source>
        <dbReference type="PROSITE" id="PS50022"/>
    </source>
</evidence>
<dbReference type="SUPFAM" id="SSF49785">
    <property type="entry name" value="Galactose-binding domain-like"/>
    <property type="match status" value="1"/>
</dbReference>
<name>A0AAW4T3I1_9BACE</name>
<dbReference type="AlphaFoldDB" id="A0AAW4T3I1"/>
<evidence type="ECO:0000313" key="2">
    <source>
        <dbReference type="EMBL" id="MCA4705162.1"/>
    </source>
</evidence>
<dbReference type="Pfam" id="PF00754">
    <property type="entry name" value="F5_F8_type_C"/>
    <property type="match status" value="1"/>
</dbReference>
<protein>
    <submittedName>
        <fullName evidence="2">Discoidin domain-containing protein</fullName>
    </submittedName>
</protein>
<dbReference type="RefSeq" id="WP_225450928.1">
    <property type="nucleotide sequence ID" value="NZ_JAIWXB010000026.1"/>
</dbReference>
<dbReference type="InterPro" id="IPR013783">
    <property type="entry name" value="Ig-like_fold"/>
</dbReference>